<accession>A0A3P7IV93</accession>
<feature type="coiled-coil region" evidence="2">
    <location>
        <begin position="133"/>
        <end position="294"/>
    </location>
</feature>
<evidence type="ECO:0000256" key="2">
    <source>
        <dbReference type="SAM" id="Coils"/>
    </source>
</evidence>
<evidence type="ECO:0000256" key="1">
    <source>
        <dbReference type="ARBA" id="ARBA00022737"/>
    </source>
</evidence>
<feature type="coiled-coil region" evidence="2">
    <location>
        <begin position="36"/>
        <end position="70"/>
    </location>
</feature>
<gene>
    <name evidence="5" type="ORF">SVUK_LOCUS11869</name>
</gene>
<dbReference type="InterPro" id="IPR029515">
    <property type="entry name" value="Liprin"/>
</dbReference>
<dbReference type="InterPro" id="IPR057892">
    <property type="entry name" value="LIP-1_CC2"/>
</dbReference>
<dbReference type="GO" id="GO:0050808">
    <property type="term" value="P:synapse organization"/>
    <property type="evidence" value="ECO:0007669"/>
    <property type="project" value="TreeGrafter"/>
</dbReference>
<dbReference type="AlphaFoldDB" id="A0A3P7IV93"/>
<keyword evidence="1" id="KW-0677">Repeat</keyword>
<keyword evidence="2" id="KW-0175">Coiled coil</keyword>
<evidence type="ECO:0000313" key="5">
    <source>
        <dbReference type="EMBL" id="VDM76871.1"/>
    </source>
</evidence>
<feature type="compositionally biased region" description="Polar residues" evidence="3">
    <location>
        <begin position="487"/>
        <end position="511"/>
    </location>
</feature>
<reference evidence="5 6" key="1">
    <citation type="submission" date="2018-11" db="EMBL/GenBank/DDBJ databases">
        <authorList>
            <consortium name="Pathogen Informatics"/>
        </authorList>
    </citation>
    <scope>NUCLEOTIDE SEQUENCE [LARGE SCALE GENOMIC DNA]</scope>
</reference>
<feature type="coiled-coil region" evidence="2">
    <location>
        <begin position="362"/>
        <end position="417"/>
    </location>
</feature>
<evidence type="ECO:0000256" key="3">
    <source>
        <dbReference type="SAM" id="MobiDB-lite"/>
    </source>
</evidence>
<evidence type="ECO:0000259" key="4">
    <source>
        <dbReference type="Pfam" id="PF25526"/>
    </source>
</evidence>
<evidence type="ECO:0000313" key="6">
    <source>
        <dbReference type="Proteomes" id="UP000270094"/>
    </source>
</evidence>
<feature type="region of interest" description="Disordered" evidence="3">
    <location>
        <begin position="487"/>
        <end position="517"/>
    </location>
</feature>
<dbReference type="EMBL" id="UYYB01097920">
    <property type="protein sequence ID" value="VDM76871.1"/>
    <property type="molecule type" value="Genomic_DNA"/>
</dbReference>
<name>A0A3P7IV93_STRVU</name>
<proteinExistence type="predicted"/>
<dbReference type="Pfam" id="PF25526">
    <property type="entry name" value="LIP-1"/>
    <property type="match status" value="1"/>
</dbReference>
<sequence length="525" mass="59333">MSWNNGAMMCDVMPTISEDGVDNVTTNDDHSHDANIEQYKRQVEESNQRVRDLEKEKESLRRQFEMHTQHLPNAERNNTRLLLEHLECLVSRHERSLRVTVMKRQAQSPAGVSSEVEVLKALKSLFEHHKALDEKVRERLRVAMERVATLEEELTSKGEENSGLKARLAMVAAEAEEAQAKGQKTNGALSSESAARLVEMQEACERMKVELTNSLKQVQELSARNSELEAQLSTAQKDTHACQEQLTKVKNQLHELANKDAAVRLNEEKVRSLQERLELAEKQLAQSLKKAESLPSVEAELQQRMEALTAAEQRQALESSAELERAVQREKMNEEHSQRLSSTVDKLLSESNDRLQLHLKERMQALDDKNRLTQQLENTKKIYDQAERTKERLQRDNDALRQEIEALRQQLYNARTAQFHSRMHAVLPPPLPLVIPNGIAAPSPQTVVPQPFAQSSYTNSTPPGYATVGIRRPNKGRIAALQAFSSSPSMLDMGSGSTIPRGTTQKQSAQQPDLLMNTMPQQVLF</sequence>
<dbReference type="OrthoDB" id="2132119at2759"/>
<feature type="domain" description="Liprin-alpha CC2" evidence="4">
    <location>
        <begin position="254"/>
        <end position="390"/>
    </location>
</feature>
<dbReference type="PANTHER" id="PTHR12587:SF20">
    <property type="entry name" value="LIPRIN-ALPHA, ISOFORM E"/>
    <property type="match status" value="1"/>
</dbReference>
<dbReference type="PANTHER" id="PTHR12587">
    <property type="entry name" value="LAR INTERACTING PROTEIN LIP -RELATED PROTEIN"/>
    <property type="match status" value="1"/>
</dbReference>
<organism evidence="5 6">
    <name type="scientific">Strongylus vulgaris</name>
    <name type="common">Blood worm</name>
    <dbReference type="NCBI Taxonomy" id="40348"/>
    <lineage>
        <taxon>Eukaryota</taxon>
        <taxon>Metazoa</taxon>
        <taxon>Ecdysozoa</taxon>
        <taxon>Nematoda</taxon>
        <taxon>Chromadorea</taxon>
        <taxon>Rhabditida</taxon>
        <taxon>Rhabditina</taxon>
        <taxon>Rhabditomorpha</taxon>
        <taxon>Strongyloidea</taxon>
        <taxon>Strongylidae</taxon>
        <taxon>Strongylus</taxon>
    </lineage>
</organism>
<keyword evidence="6" id="KW-1185">Reference proteome</keyword>
<dbReference type="Proteomes" id="UP000270094">
    <property type="component" value="Unassembled WGS sequence"/>
</dbReference>
<dbReference type="GO" id="GO:0048786">
    <property type="term" value="C:presynaptic active zone"/>
    <property type="evidence" value="ECO:0007669"/>
    <property type="project" value="TreeGrafter"/>
</dbReference>
<protein>
    <recommendedName>
        <fullName evidence="4">Liprin-alpha CC2 domain-containing protein</fullName>
    </recommendedName>
</protein>